<reference evidence="2" key="1">
    <citation type="submission" date="2019-10" db="EMBL/GenBank/DDBJ databases">
        <authorList>
            <person name="Zhang R."/>
            <person name="Pan Y."/>
            <person name="Wang J."/>
            <person name="Ma R."/>
            <person name="Yu S."/>
        </authorList>
    </citation>
    <scope>NUCLEOTIDE SEQUENCE</scope>
    <source>
        <strain evidence="2">LA-IB0</strain>
        <tissue evidence="2">Leaf</tissue>
    </source>
</reference>
<organism evidence="2 3">
    <name type="scientific">Buddleja alternifolia</name>
    <dbReference type="NCBI Taxonomy" id="168488"/>
    <lineage>
        <taxon>Eukaryota</taxon>
        <taxon>Viridiplantae</taxon>
        <taxon>Streptophyta</taxon>
        <taxon>Embryophyta</taxon>
        <taxon>Tracheophyta</taxon>
        <taxon>Spermatophyta</taxon>
        <taxon>Magnoliopsida</taxon>
        <taxon>eudicotyledons</taxon>
        <taxon>Gunneridae</taxon>
        <taxon>Pentapetalae</taxon>
        <taxon>asterids</taxon>
        <taxon>lamiids</taxon>
        <taxon>Lamiales</taxon>
        <taxon>Scrophulariaceae</taxon>
        <taxon>Buddlejeae</taxon>
        <taxon>Buddleja</taxon>
    </lineage>
</organism>
<keyword evidence="3" id="KW-1185">Reference proteome</keyword>
<keyword evidence="1" id="KW-1133">Transmembrane helix</keyword>
<dbReference type="Proteomes" id="UP000826271">
    <property type="component" value="Unassembled WGS sequence"/>
</dbReference>
<dbReference type="AlphaFoldDB" id="A0AAV6WLG5"/>
<protein>
    <submittedName>
        <fullName evidence="2">Uncharacterized protein</fullName>
    </submittedName>
</protein>
<evidence type="ECO:0000256" key="1">
    <source>
        <dbReference type="SAM" id="Phobius"/>
    </source>
</evidence>
<evidence type="ECO:0000313" key="2">
    <source>
        <dbReference type="EMBL" id="KAG8367830.1"/>
    </source>
</evidence>
<comment type="caution">
    <text evidence="2">The sequence shown here is derived from an EMBL/GenBank/DDBJ whole genome shotgun (WGS) entry which is preliminary data.</text>
</comment>
<proteinExistence type="predicted"/>
<keyword evidence="1" id="KW-0472">Membrane</keyword>
<evidence type="ECO:0000313" key="3">
    <source>
        <dbReference type="Proteomes" id="UP000826271"/>
    </source>
</evidence>
<accession>A0AAV6WLG5</accession>
<dbReference type="EMBL" id="WHWC01000016">
    <property type="protein sequence ID" value="KAG8367830.1"/>
    <property type="molecule type" value="Genomic_DNA"/>
</dbReference>
<name>A0AAV6WLG5_9LAMI</name>
<sequence>MDDHVAENDPSHGLVVEMFQSLDCPTRNKYALIMNPLARSIEELLPAAFSNSYSCFVLIRTMFVISSLCLAFLLPFALVSALKSIVAIAF</sequence>
<gene>
    <name evidence="2" type="ORF">BUALT_Bualt16G0113400</name>
</gene>
<feature type="transmembrane region" description="Helical" evidence="1">
    <location>
        <begin position="57"/>
        <end position="82"/>
    </location>
</feature>
<keyword evidence="1" id="KW-0812">Transmembrane</keyword>